<evidence type="ECO:0000256" key="1">
    <source>
        <dbReference type="SAM" id="MobiDB-lite"/>
    </source>
</evidence>
<name>A0A7H1K1D6_MACRS</name>
<evidence type="ECO:0000313" key="3">
    <source>
        <dbReference type="EMBL" id="QNT17952.1"/>
    </source>
</evidence>
<dbReference type="Gene3D" id="3.40.50.10140">
    <property type="entry name" value="Toll/interleukin-1 receptor homology (TIR) domain"/>
    <property type="match status" value="1"/>
</dbReference>
<proteinExistence type="evidence at transcript level"/>
<dbReference type="PROSITE" id="PS50104">
    <property type="entry name" value="TIR"/>
    <property type="match status" value="1"/>
</dbReference>
<dbReference type="GO" id="GO:0005886">
    <property type="term" value="C:plasma membrane"/>
    <property type="evidence" value="ECO:0007669"/>
    <property type="project" value="TreeGrafter"/>
</dbReference>
<dbReference type="GO" id="GO:0002755">
    <property type="term" value="P:MyD88-dependent toll-like receptor signaling pathway"/>
    <property type="evidence" value="ECO:0007669"/>
    <property type="project" value="InterPro"/>
</dbReference>
<sequence>MSGLRNEVLEASIRILGPATRQVLSTRLDSRKVLLSPEGFRRDWRGLAVQAEIDEGCISSGKISDTECFFQKWRAKDGSIGELLKFLEAMDRFDVIDDSLEMIYGDYDKCQSEVGGLRTLSPPPIDQVSLYDQSILTVDDLRNLEAGRGLQHYDALVLYADAEKDINFVQTLVEKLEGEYGLKLCLKDRDLIAGLQFETEAVVRVITERCSRVIVVLSPEFLASNVNRYFTGFAHALSVDQRSRIIIPCQLERCERPAIISFCHSLDYFRAQGLWNYWEKLRDSLVVPSPVQQSVPSVMPRASIQELPSAPMLPSSLETINSNSASSSLNFFSKLLRKGDSCGKMKVGSASESMFYQVNKITAETDGMKSDHEVTSNTNGHACSSALPIEKSSSSVMNVSFSSASGESTDLTHVLGSLPDVPETPMTTTSSKVLLLPEVSTQSPKSPSKFLERIFKGKQKRKDYG</sequence>
<protein>
    <submittedName>
        <fullName evidence="3">Myeloid differentiation factor 88</fullName>
    </submittedName>
</protein>
<dbReference type="InterPro" id="IPR035897">
    <property type="entry name" value="Toll_tir_struct_dom_sf"/>
</dbReference>
<feature type="region of interest" description="Disordered" evidence="1">
    <location>
        <begin position="437"/>
        <end position="465"/>
    </location>
</feature>
<dbReference type="Pfam" id="PF13676">
    <property type="entry name" value="TIR_2"/>
    <property type="match status" value="1"/>
</dbReference>
<dbReference type="InterPro" id="IPR011029">
    <property type="entry name" value="DEATH-like_dom_sf"/>
</dbReference>
<evidence type="ECO:0000259" key="2">
    <source>
        <dbReference type="PROSITE" id="PS50104"/>
    </source>
</evidence>
<dbReference type="EMBL" id="MT628703">
    <property type="protein sequence ID" value="QNT17952.1"/>
    <property type="molecule type" value="mRNA"/>
</dbReference>
<reference evidence="3" key="1">
    <citation type="submission" date="2020-06" db="EMBL/GenBank/DDBJ databases">
        <authorList>
            <person name="Suksangiamkul P."/>
            <person name="Vaniksampanna A."/>
            <person name="Chaivisuthangkura P."/>
        </authorList>
    </citation>
    <scope>NUCLEOTIDE SEQUENCE</scope>
</reference>
<dbReference type="SUPFAM" id="SSF47986">
    <property type="entry name" value="DEATH domain"/>
    <property type="match status" value="1"/>
</dbReference>
<feature type="domain" description="TIR" evidence="2">
    <location>
        <begin position="151"/>
        <end position="285"/>
    </location>
</feature>
<dbReference type="GO" id="GO:0070976">
    <property type="term" value="F:TIR domain binding"/>
    <property type="evidence" value="ECO:0007669"/>
    <property type="project" value="InterPro"/>
</dbReference>
<dbReference type="InterPro" id="IPR017281">
    <property type="entry name" value="Myelin_different_resp_MyD88"/>
</dbReference>
<dbReference type="GO" id="GO:0035325">
    <property type="term" value="F:Toll-like receptor binding"/>
    <property type="evidence" value="ECO:0007669"/>
    <property type="project" value="TreeGrafter"/>
</dbReference>
<dbReference type="GO" id="GO:0043123">
    <property type="term" value="P:positive regulation of canonical NF-kappaB signal transduction"/>
    <property type="evidence" value="ECO:0007669"/>
    <property type="project" value="InterPro"/>
</dbReference>
<dbReference type="SUPFAM" id="SSF52200">
    <property type="entry name" value="Toll/Interleukin receptor TIR domain"/>
    <property type="match status" value="1"/>
</dbReference>
<dbReference type="InterPro" id="IPR000157">
    <property type="entry name" value="TIR_dom"/>
</dbReference>
<organism evidence="3">
    <name type="scientific">Macrobrachium rosenbergii</name>
    <name type="common">Giant fresh water prawn</name>
    <dbReference type="NCBI Taxonomy" id="79674"/>
    <lineage>
        <taxon>Eukaryota</taxon>
        <taxon>Metazoa</taxon>
        <taxon>Ecdysozoa</taxon>
        <taxon>Arthropoda</taxon>
        <taxon>Crustacea</taxon>
        <taxon>Multicrustacea</taxon>
        <taxon>Malacostraca</taxon>
        <taxon>Eumalacostraca</taxon>
        <taxon>Eucarida</taxon>
        <taxon>Decapoda</taxon>
        <taxon>Pleocyemata</taxon>
        <taxon>Caridea</taxon>
        <taxon>Palaemonoidea</taxon>
        <taxon>Palaemonidae</taxon>
        <taxon>Macrobrachium</taxon>
    </lineage>
</organism>
<dbReference type="Gene3D" id="1.10.533.10">
    <property type="entry name" value="Death Domain, Fas"/>
    <property type="match status" value="1"/>
</dbReference>
<gene>
    <name evidence="3" type="primary">MyD88</name>
</gene>
<dbReference type="AlphaFoldDB" id="A0A7H1K1D6"/>
<feature type="compositionally biased region" description="Basic residues" evidence="1">
    <location>
        <begin position="456"/>
        <end position="465"/>
    </location>
</feature>
<dbReference type="PANTHER" id="PTHR15079:SF3">
    <property type="entry name" value="MYELOID DIFFERENTIATION PRIMARY RESPONSE PROTEIN MYD88"/>
    <property type="match status" value="1"/>
</dbReference>
<dbReference type="GO" id="GO:0050830">
    <property type="term" value="P:defense response to Gram-positive bacterium"/>
    <property type="evidence" value="ECO:0007669"/>
    <property type="project" value="TreeGrafter"/>
</dbReference>
<dbReference type="GO" id="GO:0008063">
    <property type="term" value="P:Toll signaling pathway"/>
    <property type="evidence" value="ECO:0007669"/>
    <property type="project" value="TreeGrafter"/>
</dbReference>
<dbReference type="GO" id="GO:0045087">
    <property type="term" value="P:innate immune response"/>
    <property type="evidence" value="ECO:0007669"/>
    <property type="project" value="TreeGrafter"/>
</dbReference>
<accession>A0A7H1K1D6</accession>
<dbReference type="PANTHER" id="PTHR15079">
    <property type="entry name" value="MYD88"/>
    <property type="match status" value="1"/>
</dbReference>
<dbReference type="GO" id="GO:0034142">
    <property type="term" value="P:toll-like receptor 4 signaling pathway"/>
    <property type="evidence" value="ECO:0007669"/>
    <property type="project" value="TreeGrafter"/>
</dbReference>